<dbReference type="PROSITE" id="PS50977">
    <property type="entry name" value="HTH_TETR_2"/>
    <property type="match status" value="1"/>
</dbReference>
<dbReference type="Gene3D" id="1.10.357.10">
    <property type="entry name" value="Tetracycline Repressor, domain 2"/>
    <property type="match status" value="1"/>
</dbReference>
<dbReference type="Proteomes" id="UP000779507">
    <property type="component" value="Unassembled WGS sequence"/>
</dbReference>
<dbReference type="InterPro" id="IPR036271">
    <property type="entry name" value="Tet_transcr_reg_TetR-rel_C_sf"/>
</dbReference>
<reference evidence="6 7" key="1">
    <citation type="submission" date="2020-05" db="EMBL/GenBank/DDBJ databases">
        <title>Genomic Encyclopedia of Type Strains, Phase IV (KMG-V): Genome sequencing to study the core and pangenomes of soil and plant-associated prokaryotes.</title>
        <authorList>
            <person name="Whitman W."/>
        </authorList>
    </citation>
    <scope>NUCLEOTIDE SEQUENCE [LARGE SCALE GENOMIC DNA]</scope>
    <source>
        <strain evidence="6 7">9A</strain>
    </source>
</reference>
<evidence type="ECO:0000256" key="1">
    <source>
        <dbReference type="ARBA" id="ARBA00023015"/>
    </source>
</evidence>
<comment type="caution">
    <text evidence="6">The sequence shown here is derived from an EMBL/GenBank/DDBJ whole genome shotgun (WGS) entry which is preliminary data.</text>
</comment>
<evidence type="ECO:0000256" key="4">
    <source>
        <dbReference type="PROSITE-ProRule" id="PRU00335"/>
    </source>
</evidence>
<evidence type="ECO:0000259" key="5">
    <source>
        <dbReference type="PROSITE" id="PS50977"/>
    </source>
</evidence>
<evidence type="ECO:0000256" key="2">
    <source>
        <dbReference type="ARBA" id="ARBA00023125"/>
    </source>
</evidence>
<keyword evidence="7" id="KW-1185">Reference proteome</keyword>
<dbReference type="InterPro" id="IPR001647">
    <property type="entry name" value="HTH_TetR"/>
</dbReference>
<evidence type="ECO:0000313" key="7">
    <source>
        <dbReference type="Proteomes" id="UP000779507"/>
    </source>
</evidence>
<proteinExistence type="predicted"/>
<organism evidence="6 7">
    <name type="scientific">Hymenobacter caeli</name>
    <dbReference type="NCBI Taxonomy" id="2735894"/>
    <lineage>
        <taxon>Bacteria</taxon>
        <taxon>Pseudomonadati</taxon>
        <taxon>Bacteroidota</taxon>
        <taxon>Cytophagia</taxon>
        <taxon>Cytophagales</taxon>
        <taxon>Hymenobacteraceae</taxon>
        <taxon>Hymenobacter</taxon>
    </lineage>
</organism>
<keyword evidence="1" id="KW-0805">Transcription regulation</keyword>
<dbReference type="EMBL" id="JABSNP010000019">
    <property type="protein sequence ID" value="NRT20698.1"/>
    <property type="molecule type" value="Genomic_DNA"/>
</dbReference>
<dbReference type="RefSeq" id="WP_173811463.1">
    <property type="nucleotide sequence ID" value="NZ_JABSNP010000019.1"/>
</dbReference>
<dbReference type="SUPFAM" id="SSF46689">
    <property type="entry name" value="Homeodomain-like"/>
    <property type="match status" value="1"/>
</dbReference>
<dbReference type="InterPro" id="IPR041490">
    <property type="entry name" value="KstR2_TetR_C"/>
</dbReference>
<dbReference type="InterPro" id="IPR009057">
    <property type="entry name" value="Homeodomain-like_sf"/>
</dbReference>
<dbReference type="PANTHER" id="PTHR30055">
    <property type="entry name" value="HTH-TYPE TRANSCRIPTIONAL REGULATOR RUTR"/>
    <property type="match status" value="1"/>
</dbReference>
<gene>
    <name evidence="6" type="ORF">HNP98_003542</name>
</gene>
<dbReference type="Pfam" id="PF00440">
    <property type="entry name" value="TetR_N"/>
    <property type="match status" value="1"/>
</dbReference>
<dbReference type="SUPFAM" id="SSF48498">
    <property type="entry name" value="Tetracyclin repressor-like, C-terminal domain"/>
    <property type="match status" value="1"/>
</dbReference>
<evidence type="ECO:0000256" key="3">
    <source>
        <dbReference type="ARBA" id="ARBA00023163"/>
    </source>
</evidence>
<sequence>MTSAPSIMVKTKKLSKRELILTEAAKLFKDRGYGGTSMRDLAGQVGMEAASMYNHIKAKDEILASICFRISGLYISQLGEISATEASYGDKIKALIRLHIRLMVEDGPAVSVANHDWKYLPEPKLGEFKQARKTYEKGFAALIEAGIAAGEFQPVNVSVALFTILSAVRWIELWFRPGRELSAEELEANIITVLLNGLERK</sequence>
<protein>
    <submittedName>
        <fullName evidence="6">AcrR family transcriptional regulator</fullName>
    </submittedName>
</protein>
<dbReference type="PRINTS" id="PR00455">
    <property type="entry name" value="HTHTETR"/>
</dbReference>
<keyword evidence="2 4" id="KW-0238">DNA-binding</keyword>
<name>A0ABX2FU25_9BACT</name>
<dbReference type="Gene3D" id="1.10.10.60">
    <property type="entry name" value="Homeodomain-like"/>
    <property type="match status" value="1"/>
</dbReference>
<accession>A0ABX2FU25</accession>
<keyword evidence="3" id="KW-0804">Transcription</keyword>
<feature type="domain" description="HTH tetR-type" evidence="5">
    <location>
        <begin position="14"/>
        <end position="74"/>
    </location>
</feature>
<feature type="DNA-binding region" description="H-T-H motif" evidence="4">
    <location>
        <begin position="37"/>
        <end position="56"/>
    </location>
</feature>
<evidence type="ECO:0000313" key="6">
    <source>
        <dbReference type="EMBL" id="NRT20698.1"/>
    </source>
</evidence>
<dbReference type="PANTHER" id="PTHR30055:SF234">
    <property type="entry name" value="HTH-TYPE TRANSCRIPTIONAL REGULATOR BETI"/>
    <property type="match status" value="1"/>
</dbReference>
<dbReference type="Pfam" id="PF17932">
    <property type="entry name" value="TetR_C_24"/>
    <property type="match status" value="1"/>
</dbReference>
<dbReference type="InterPro" id="IPR050109">
    <property type="entry name" value="HTH-type_TetR-like_transc_reg"/>
</dbReference>